<gene>
    <name evidence="2" type="ORF">c1_g1_i2</name>
</gene>
<feature type="region of interest" description="Disordered" evidence="1">
    <location>
        <begin position="198"/>
        <end position="223"/>
    </location>
</feature>
<name>A0A0K8VLT1_BACLA</name>
<protein>
    <submittedName>
        <fullName evidence="2">Uncharacterized protein</fullName>
    </submittedName>
</protein>
<proteinExistence type="predicted"/>
<dbReference type="OrthoDB" id="6374619at2759"/>
<evidence type="ECO:0000256" key="1">
    <source>
        <dbReference type="SAM" id="MobiDB-lite"/>
    </source>
</evidence>
<reference evidence="2" key="1">
    <citation type="submission" date="2015-06" db="EMBL/GenBank/DDBJ databases">
        <authorList>
            <person name="Hoefler B.C."/>
            <person name="Straight P.D."/>
        </authorList>
    </citation>
    <scope>NUCLEOTIDE SEQUENCE</scope>
</reference>
<sequence>MAPTICSEKKPRQIRANLKEIRRQPNTAANALLSTLATPGSAATNGSGTSSIINYVAGGRTSSTLRVRGQSDDSTADKSYTEPLRGERLRMEDEEDEQELSENFVSSSTMGPELVRAIIDEHMELDNDTLDEEDCEVHSITGGARYDNDIAATNSNSNSNNNNHSSQARQMLHCTVKTVFPAPALSDKQLLTTHTTNLSASNCNKNNSHKRLYGSDEEDTDSDTYSSMCEIKKTEGLLSIALKTIKLVKRNQLLQRRLAQLQVETSEFIQSVMANPENRHIRGNMNSPATTISSTPSSPSMPSPSTESPLTPLQSPTTTTTTTQQSQNAAEA</sequence>
<evidence type="ECO:0000313" key="2">
    <source>
        <dbReference type="EMBL" id="JAI39829.1"/>
    </source>
</evidence>
<feature type="region of interest" description="Disordered" evidence="1">
    <location>
        <begin position="64"/>
        <end position="107"/>
    </location>
</feature>
<dbReference type="AlphaFoldDB" id="A0A0K8VLT1"/>
<organism evidence="2">
    <name type="scientific">Bactrocera latifrons</name>
    <name type="common">Malaysian fruit fly</name>
    <name type="synonym">Chaetodacus latifrons</name>
    <dbReference type="NCBI Taxonomy" id="174628"/>
    <lineage>
        <taxon>Eukaryota</taxon>
        <taxon>Metazoa</taxon>
        <taxon>Ecdysozoa</taxon>
        <taxon>Arthropoda</taxon>
        <taxon>Hexapoda</taxon>
        <taxon>Insecta</taxon>
        <taxon>Pterygota</taxon>
        <taxon>Neoptera</taxon>
        <taxon>Endopterygota</taxon>
        <taxon>Diptera</taxon>
        <taxon>Brachycera</taxon>
        <taxon>Muscomorpha</taxon>
        <taxon>Tephritoidea</taxon>
        <taxon>Tephritidae</taxon>
        <taxon>Bactrocera</taxon>
        <taxon>Bactrocera</taxon>
    </lineage>
</organism>
<dbReference type="EMBL" id="GDHF01012485">
    <property type="protein sequence ID" value="JAI39829.1"/>
    <property type="molecule type" value="Transcribed_RNA"/>
</dbReference>
<feature type="compositionally biased region" description="Basic and acidic residues" evidence="1">
    <location>
        <begin position="69"/>
        <end position="91"/>
    </location>
</feature>
<feature type="compositionally biased region" description="Low complexity" evidence="1">
    <location>
        <begin position="287"/>
        <end position="332"/>
    </location>
</feature>
<accession>A0A0K8VLT1</accession>
<feature type="region of interest" description="Disordered" evidence="1">
    <location>
        <begin position="274"/>
        <end position="332"/>
    </location>
</feature>